<feature type="binding site" evidence="7">
    <location>
        <position position="403"/>
    </location>
    <ligand>
        <name>Zn(2+)</name>
        <dbReference type="ChEBI" id="CHEBI:29105"/>
    </ligand>
</feature>
<feature type="binding site" evidence="7">
    <location>
        <position position="430"/>
    </location>
    <ligand>
        <name>Zn(2+)</name>
        <dbReference type="ChEBI" id="CHEBI:29105"/>
    </ligand>
</feature>
<dbReference type="AlphaFoldDB" id="A0AAI9SVP6"/>
<evidence type="ECO:0000256" key="5">
    <source>
        <dbReference type="ARBA" id="ARBA00022833"/>
    </source>
</evidence>
<dbReference type="InterPro" id="IPR050134">
    <property type="entry name" value="NAD-dep_sirtuin_deacylases"/>
</dbReference>
<dbReference type="GO" id="GO:0005634">
    <property type="term" value="C:nucleus"/>
    <property type="evidence" value="ECO:0007669"/>
    <property type="project" value="TreeGrafter"/>
</dbReference>
<dbReference type="Pfam" id="PF02146">
    <property type="entry name" value="SIR2"/>
    <property type="match status" value="1"/>
</dbReference>
<keyword evidence="4 7" id="KW-0479">Metal-binding</keyword>
<dbReference type="Gene3D" id="3.40.50.1220">
    <property type="entry name" value="TPP-binding domain"/>
    <property type="match status" value="1"/>
</dbReference>
<dbReference type="InterPro" id="IPR003000">
    <property type="entry name" value="Sirtuin"/>
</dbReference>
<sequence>MTSQGTNNAPDFDIGTRYSPNSRSSHSNEAYERKKRKLDSLLSSSGAKVSNETATFNKLSRLLSPPATEEVVSYRYRDVYEKLEKLDKQAGNVGATDAPNVAAEVVYKERVKGKEKEKEKEKKKKNEGHRIISMSSSDRQVHTKRTEKNSKDTRAGAKIAAGNLVTPDQSDTDKGTSESLRLLAIPYITNFQQNAELNKKYRQYLRQEGAGAFLRKFLKEALTKEDLVNLILHLGYPKETVMDYPLLSVQELSQLLVQLILTDPVITKGSTDYSLSDFLTDLQTKSKILIITGAGISTSLGLPDFRSHHGLYHQLKKLSLTDPREVFNYSTFLANPQIFYSIAHLILPPENKLSLLHLFLKVLQDKNKMQRLYTQNIDNLETRAGITKDKLVQCHGSFAQATCLTCGRVIDGRDIFQHILLQQVPRCYQCWESVEEEAMNYGIIKPNITFFGEDLPKEFDEKIPEDLNTCDLIIIIGTSLKVDPVGSIIDKAPPHVKKVLINKEQIPDRGFDLSLIGYCDDVASYLISLLGKEWHIDHPDVRDGEAFKVAARVGSTIKISRESTQ</sequence>
<proteinExistence type="inferred from homology"/>
<comment type="caution">
    <text evidence="10">The sequence shown here is derived from an EMBL/GenBank/DDBJ whole genome shotgun (WGS) entry which is preliminary data.</text>
</comment>
<dbReference type="InterPro" id="IPR026590">
    <property type="entry name" value="Ssirtuin_cat_dom"/>
</dbReference>
<dbReference type="GO" id="GO:0070403">
    <property type="term" value="F:NAD+ binding"/>
    <property type="evidence" value="ECO:0007669"/>
    <property type="project" value="InterPro"/>
</dbReference>
<evidence type="ECO:0000259" key="9">
    <source>
        <dbReference type="PROSITE" id="PS50305"/>
    </source>
</evidence>
<evidence type="ECO:0000256" key="7">
    <source>
        <dbReference type="PROSITE-ProRule" id="PRU00236"/>
    </source>
</evidence>
<accession>A0AAI9SVP6</accession>
<keyword evidence="11" id="KW-1185">Reference proteome</keyword>
<feature type="binding site" evidence="7">
    <location>
        <position position="406"/>
    </location>
    <ligand>
        <name>Zn(2+)</name>
        <dbReference type="ChEBI" id="CHEBI:29105"/>
    </ligand>
</feature>
<keyword evidence="3" id="KW-0808">Transferase</keyword>
<dbReference type="SUPFAM" id="SSF52467">
    <property type="entry name" value="DHS-like NAD/FAD-binding domain"/>
    <property type="match status" value="1"/>
</dbReference>
<evidence type="ECO:0000313" key="11">
    <source>
        <dbReference type="Proteomes" id="UP001202479"/>
    </source>
</evidence>
<name>A0AAI9SVP6_9ASCO</name>
<organism evidence="10 11">
    <name type="scientific">Candida oxycetoniae</name>
    <dbReference type="NCBI Taxonomy" id="497107"/>
    <lineage>
        <taxon>Eukaryota</taxon>
        <taxon>Fungi</taxon>
        <taxon>Dikarya</taxon>
        <taxon>Ascomycota</taxon>
        <taxon>Saccharomycotina</taxon>
        <taxon>Pichiomycetes</taxon>
        <taxon>Debaryomycetaceae</taxon>
        <taxon>Candida/Lodderomyces clade</taxon>
        <taxon>Candida</taxon>
    </lineage>
</organism>
<dbReference type="PANTHER" id="PTHR11085">
    <property type="entry name" value="NAD-DEPENDENT PROTEIN DEACYLASE SIRTUIN-5, MITOCHONDRIAL-RELATED"/>
    <property type="match status" value="1"/>
</dbReference>
<dbReference type="GO" id="GO:0046872">
    <property type="term" value="F:metal ion binding"/>
    <property type="evidence" value="ECO:0007669"/>
    <property type="project" value="UniProtKB-KW"/>
</dbReference>
<feature type="region of interest" description="Disordered" evidence="8">
    <location>
        <begin position="112"/>
        <end position="175"/>
    </location>
</feature>
<reference evidence="10" key="1">
    <citation type="journal article" date="2022" name="DNA Res.">
        <title>Genome analysis of five recently described species of the CUG-Ser clade uncovers Candida theae as a new hybrid lineage with pathogenic potential in the Candida parapsilosis species complex.</title>
        <authorList>
            <person name="Mixao V."/>
            <person name="Del Olmo V."/>
            <person name="Hegedusova E."/>
            <person name="Saus E."/>
            <person name="Pryszcz L."/>
            <person name="Cillingova A."/>
            <person name="Nosek J."/>
            <person name="Gabaldon T."/>
        </authorList>
    </citation>
    <scope>NUCLEOTIDE SEQUENCE</scope>
    <source>
        <strain evidence="10">CBS 10844</strain>
    </source>
</reference>
<evidence type="ECO:0000256" key="3">
    <source>
        <dbReference type="ARBA" id="ARBA00022679"/>
    </source>
</evidence>
<keyword evidence="6" id="KW-0520">NAD</keyword>
<feature type="compositionally biased region" description="Basic and acidic residues" evidence="8">
    <location>
        <begin position="139"/>
        <end position="155"/>
    </location>
</feature>
<dbReference type="PANTHER" id="PTHR11085:SF9">
    <property type="entry name" value="NAD-DEPENDENT PROTEIN DEACETYLASE SIRTUIN-1"/>
    <property type="match status" value="1"/>
</dbReference>
<dbReference type="EMBL" id="JAHUZD010000121">
    <property type="protein sequence ID" value="KAI3403724.2"/>
    <property type="molecule type" value="Genomic_DNA"/>
</dbReference>
<evidence type="ECO:0000256" key="6">
    <source>
        <dbReference type="ARBA" id="ARBA00023027"/>
    </source>
</evidence>
<evidence type="ECO:0000256" key="1">
    <source>
        <dbReference type="ARBA" id="ARBA00001947"/>
    </source>
</evidence>
<dbReference type="GO" id="GO:0046970">
    <property type="term" value="F:histone H4K16 deacetylase activity, NAD-dependent"/>
    <property type="evidence" value="ECO:0007669"/>
    <property type="project" value="TreeGrafter"/>
</dbReference>
<feature type="region of interest" description="Disordered" evidence="8">
    <location>
        <begin position="1"/>
        <end position="53"/>
    </location>
</feature>
<protein>
    <recommendedName>
        <fullName evidence="9">Deacetylase sirtuin-type domain-containing protein</fullName>
    </recommendedName>
</protein>
<feature type="active site" description="Proton acceptor" evidence="7">
    <location>
        <position position="395"/>
    </location>
</feature>
<feature type="domain" description="Deacetylase sirtuin-type" evidence="9">
    <location>
        <begin position="268"/>
        <end position="533"/>
    </location>
</feature>
<feature type="compositionally biased region" description="Polar residues" evidence="8">
    <location>
        <begin position="18"/>
        <end position="28"/>
    </location>
</feature>
<dbReference type="GeneID" id="73381062"/>
<dbReference type="InterPro" id="IPR029035">
    <property type="entry name" value="DHS-like_NAD/FAD-binding_dom"/>
</dbReference>
<dbReference type="RefSeq" id="XP_049179471.1">
    <property type="nucleotide sequence ID" value="XM_049324781.1"/>
</dbReference>
<evidence type="ECO:0000313" key="10">
    <source>
        <dbReference type="EMBL" id="KAI3403724.2"/>
    </source>
</evidence>
<evidence type="ECO:0000256" key="2">
    <source>
        <dbReference type="ARBA" id="ARBA00006924"/>
    </source>
</evidence>
<dbReference type="Proteomes" id="UP001202479">
    <property type="component" value="Unassembled WGS sequence"/>
</dbReference>
<evidence type="ECO:0000256" key="4">
    <source>
        <dbReference type="ARBA" id="ARBA00022723"/>
    </source>
</evidence>
<comment type="cofactor">
    <cofactor evidence="1">
        <name>Zn(2+)</name>
        <dbReference type="ChEBI" id="CHEBI:29105"/>
    </cofactor>
</comment>
<dbReference type="Gene3D" id="3.30.1600.10">
    <property type="entry name" value="SIR2/SIRT2 'Small Domain"/>
    <property type="match status" value="1"/>
</dbReference>
<keyword evidence="5 7" id="KW-0862">Zinc</keyword>
<dbReference type="PROSITE" id="PS50305">
    <property type="entry name" value="SIRTUIN"/>
    <property type="match status" value="1"/>
</dbReference>
<gene>
    <name evidence="10" type="ORF">KGF56_003447</name>
</gene>
<evidence type="ECO:0000256" key="8">
    <source>
        <dbReference type="SAM" id="MobiDB-lite"/>
    </source>
</evidence>
<comment type="similarity">
    <text evidence="2">Belongs to the sirtuin family. Class I subfamily.</text>
</comment>
<feature type="binding site" evidence="7">
    <location>
        <position position="427"/>
    </location>
    <ligand>
        <name>Zn(2+)</name>
        <dbReference type="ChEBI" id="CHEBI:29105"/>
    </ligand>
</feature>
<dbReference type="InterPro" id="IPR026591">
    <property type="entry name" value="Sirtuin_cat_small_dom_sf"/>
</dbReference>